<proteinExistence type="predicted"/>
<comment type="caution">
    <text evidence="1">The sequence shown here is derived from an EMBL/GenBank/DDBJ whole genome shotgun (WGS) entry which is preliminary data.</text>
</comment>
<accession>A0A5R8KIS5</accession>
<evidence type="ECO:0000313" key="2">
    <source>
        <dbReference type="Proteomes" id="UP000306196"/>
    </source>
</evidence>
<dbReference type="OrthoDB" id="190387at2"/>
<gene>
    <name evidence="1" type="ORF">FEM03_02160</name>
</gene>
<dbReference type="Proteomes" id="UP000306196">
    <property type="component" value="Unassembled WGS sequence"/>
</dbReference>
<evidence type="ECO:0000313" key="1">
    <source>
        <dbReference type="EMBL" id="TLD72182.1"/>
    </source>
</evidence>
<name>A0A5R8KIS5_9BACT</name>
<protein>
    <submittedName>
        <fullName evidence="1">Uncharacterized protein</fullName>
    </submittedName>
</protein>
<sequence>MLRATVFAGIFVLAMLFLTTTQAHGQVLVYRMESTKTKGINYFTFESGYVVAPLLGGESSFLLSSIDGGRAYIESAAGGRLFTAVNEGDRRAVISATTGEGSAQGALVAMGEINHSVRVSGAAFNLTAKVAKTLTGTSVTADDESELTVDEVNQESIGVAGISAVKFTLDERETERANKNGNSVEQAVEVLKLELERQGYVNLNEGDDDDDEDEEEQIEVSELNFRGTEITTDDVLAPVGGMRR</sequence>
<keyword evidence="2" id="KW-1185">Reference proteome</keyword>
<dbReference type="AlphaFoldDB" id="A0A5R8KIS5"/>
<dbReference type="RefSeq" id="WP_138084537.1">
    <property type="nucleotide sequence ID" value="NZ_VAUV01000002.1"/>
</dbReference>
<dbReference type="EMBL" id="VAUV01000002">
    <property type="protein sequence ID" value="TLD72182.1"/>
    <property type="molecule type" value="Genomic_DNA"/>
</dbReference>
<organism evidence="1 2">
    <name type="scientific">Phragmitibacter flavus</name>
    <dbReference type="NCBI Taxonomy" id="2576071"/>
    <lineage>
        <taxon>Bacteria</taxon>
        <taxon>Pseudomonadati</taxon>
        <taxon>Verrucomicrobiota</taxon>
        <taxon>Verrucomicrobiia</taxon>
        <taxon>Verrucomicrobiales</taxon>
        <taxon>Verrucomicrobiaceae</taxon>
        <taxon>Phragmitibacter</taxon>
    </lineage>
</organism>
<reference evidence="1 2" key="1">
    <citation type="submission" date="2019-05" db="EMBL/GenBank/DDBJ databases">
        <title>Verrucobacter flavum gen. nov., sp. nov. a new member of the family Verrucomicrobiaceae.</title>
        <authorList>
            <person name="Szuroczki S."/>
            <person name="Abbaszade G."/>
            <person name="Szabo A."/>
            <person name="Felfoldi T."/>
            <person name="Schumann P."/>
            <person name="Boka K."/>
            <person name="Keki Z."/>
            <person name="Toumi M."/>
            <person name="Toth E."/>
        </authorList>
    </citation>
    <scope>NUCLEOTIDE SEQUENCE [LARGE SCALE GENOMIC DNA]</scope>
    <source>
        <strain evidence="1 2">MG-N-17</strain>
    </source>
</reference>